<feature type="compositionally biased region" description="Polar residues" evidence="1">
    <location>
        <begin position="47"/>
        <end position="64"/>
    </location>
</feature>
<protein>
    <submittedName>
        <fullName evidence="2">Uncharacterized protein</fullName>
    </submittedName>
</protein>
<feature type="compositionally biased region" description="Low complexity" evidence="1">
    <location>
        <begin position="70"/>
        <end position="82"/>
    </location>
</feature>
<feature type="non-terminal residue" evidence="2">
    <location>
        <position position="1"/>
    </location>
</feature>
<organism evidence="2">
    <name type="scientific">Cyprideis torosa</name>
    <dbReference type="NCBI Taxonomy" id="163714"/>
    <lineage>
        <taxon>Eukaryota</taxon>
        <taxon>Metazoa</taxon>
        <taxon>Ecdysozoa</taxon>
        <taxon>Arthropoda</taxon>
        <taxon>Crustacea</taxon>
        <taxon>Oligostraca</taxon>
        <taxon>Ostracoda</taxon>
        <taxon>Podocopa</taxon>
        <taxon>Podocopida</taxon>
        <taxon>Cytherocopina</taxon>
        <taxon>Cytheroidea</taxon>
        <taxon>Cytherideidae</taxon>
        <taxon>Cyprideis</taxon>
    </lineage>
</organism>
<sequence>MLAPISPNIYLSILVNSLLTGNHISYWELRDGIDNYKEYSLLRAETAKNTSLSSSTEPTATQRTLGIHETASPTSTAPSLTTKEYVYT</sequence>
<accession>A0A7R8WHK0</accession>
<name>A0A7R8WHK0_9CRUS</name>
<feature type="region of interest" description="Disordered" evidence="1">
    <location>
        <begin position="47"/>
        <end position="88"/>
    </location>
</feature>
<reference evidence="2" key="1">
    <citation type="submission" date="2020-11" db="EMBL/GenBank/DDBJ databases">
        <authorList>
            <person name="Tran Van P."/>
        </authorList>
    </citation>
    <scope>NUCLEOTIDE SEQUENCE</scope>
</reference>
<evidence type="ECO:0000313" key="2">
    <source>
        <dbReference type="EMBL" id="CAD7231012.1"/>
    </source>
</evidence>
<proteinExistence type="predicted"/>
<gene>
    <name evidence="2" type="ORF">CTOB1V02_LOCUS8867</name>
</gene>
<evidence type="ECO:0000256" key="1">
    <source>
        <dbReference type="SAM" id="MobiDB-lite"/>
    </source>
</evidence>
<dbReference type="EMBL" id="OB663127">
    <property type="protein sequence ID" value="CAD7231012.1"/>
    <property type="molecule type" value="Genomic_DNA"/>
</dbReference>
<dbReference type="AlphaFoldDB" id="A0A7R8WHK0"/>